<feature type="signal peptide" evidence="1">
    <location>
        <begin position="1"/>
        <end position="24"/>
    </location>
</feature>
<dbReference type="AlphaFoldDB" id="A0A120G859"/>
<evidence type="ECO:0000256" key="1">
    <source>
        <dbReference type="SAM" id="SignalP"/>
    </source>
</evidence>
<dbReference type="EMBL" id="PVUH01000009">
    <property type="protein sequence ID" value="PRW92309.1"/>
    <property type="molecule type" value="Genomic_DNA"/>
</dbReference>
<feature type="domain" description="Autotransporter" evidence="2">
    <location>
        <begin position="159"/>
        <end position="442"/>
    </location>
</feature>
<dbReference type="GO" id="GO:0019867">
    <property type="term" value="C:outer membrane"/>
    <property type="evidence" value="ECO:0007669"/>
    <property type="project" value="InterPro"/>
</dbReference>
<feature type="chain" id="PRO_5033729090" evidence="1">
    <location>
        <begin position="25"/>
        <end position="442"/>
    </location>
</feature>
<keyword evidence="3" id="KW-0378">Hydrolase</keyword>
<accession>A0A120G859</accession>
<evidence type="ECO:0000313" key="3">
    <source>
        <dbReference type="EMBL" id="KWV88331.1"/>
    </source>
</evidence>
<dbReference type="Proteomes" id="UP000061348">
    <property type="component" value="Unassembled WGS sequence"/>
</dbReference>
<dbReference type="SMART" id="SM00869">
    <property type="entry name" value="Autotransporter"/>
    <property type="match status" value="1"/>
</dbReference>
<dbReference type="EC" id="3.4.21.-" evidence="3"/>
<dbReference type="RefSeq" id="WP_034129147.1">
    <property type="nucleotide sequence ID" value="NZ_JRXU01000028.1"/>
</dbReference>
<comment type="caution">
    <text evidence="3">The sequence shown here is derived from an EMBL/GenBank/DDBJ whole genome shotgun (WGS) entry which is preliminary data.</text>
</comment>
<dbReference type="GO" id="GO:0006508">
    <property type="term" value="P:proteolysis"/>
    <property type="evidence" value="ECO:0007669"/>
    <property type="project" value="UniProtKB-KW"/>
</dbReference>
<dbReference type="InterPro" id="IPR005546">
    <property type="entry name" value="Autotransporte_beta"/>
</dbReference>
<dbReference type="GO" id="GO:0008233">
    <property type="term" value="F:peptidase activity"/>
    <property type="evidence" value="ECO:0007669"/>
    <property type="project" value="UniProtKB-KW"/>
</dbReference>
<dbReference type="PATRIC" id="fig|294.194.peg.1397"/>
<dbReference type="InterPro" id="IPR036709">
    <property type="entry name" value="Autotransporte_beta_dom_sf"/>
</dbReference>
<dbReference type="SUPFAM" id="SSF103515">
    <property type="entry name" value="Autotransporter"/>
    <property type="match status" value="1"/>
</dbReference>
<gene>
    <name evidence="4" type="ORF">C7A10_15800</name>
    <name evidence="3" type="ORF">PFLmoz3_01226</name>
</gene>
<name>A0A120G859_PSEFL</name>
<dbReference type="EMBL" id="LCYA01000052">
    <property type="protein sequence ID" value="KWV88331.1"/>
    <property type="molecule type" value="Genomic_DNA"/>
</dbReference>
<evidence type="ECO:0000259" key="2">
    <source>
        <dbReference type="PROSITE" id="PS51208"/>
    </source>
</evidence>
<reference evidence="4 6" key="2">
    <citation type="submission" date="2018-03" db="EMBL/GenBank/DDBJ databases">
        <title>Blue discolouration in mozzarella cheese caused by Pseudomonas fluorescens.</title>
        <authorList>
            <person name="Chiesa F."/>
            <person name="Dalmasso A."/>
            <person name="Lomonaco S."/>
        </authorList>
    </citation>
    <scope>NUCLEOTIDE SEQUENCE [LARGE SCALE GENOMIC DNA]</scope>
    <source>
        <strain evidence="4 6">11293</strain>
    </source>
</reference>
<protein>
    <submittedName>
        <fullName evidence="4">Autotransporter domain-containing protein</fullName>
    </submittedName>
    <submittedName>
        <fullName evidence="3">Extracellular serine protease</fullName>
        <ecNumber evidence="3">3.4.21.-</ecNumber>
    </submittedName>
</protein>
<sequence length="442" mass="47987">MPFTLQRLVLVMSFGLAASSIQFAQAQGSVEHVFDRSGITELTGSINRDGVLHRLSTDAPVDFYLAEHTNTRNGQRLALAVDAAVKSLLESDKLTPWDRYELGNIGEYLNNLAPGKVAQALEQLAGSQNANLAAATQMSTQQVSDTLLSVLRDLPANVADDADGRIWVKGLSHNGKLDGQYGSVGLQQSTKGVVLGADWAVDHAWRAGVVGGKSESEFEHKRFKAALDSWHLGAYAVRQDGPLALRLGAIYSNHDGQNKRGVDIDFLGYREQLKGKYTAQSQTVFGEMGYQLGKDTLSVEPFAGLGYQRYHREGFKEKGGFAALNVGAQTQQNLSSTLGLRLGSLYRFDNNMSLSPHLSTHWKHLYGDVQSSVKQSSRLIDLTGEKSDFTVDGVSLNRDSLALRTGLDIGLSAHQAVSLAYTAEVGSNSRNHGLVGEWKMGF</sequence>
<keyword evidence="3" id="KW-0645">Protease</keyword>
<dbReference type="NCBIfam" id="TIGR01414">
    <property type="entry name" value="autotrans_barl"/>
    <property type="match status" value="1"/>
</dbReference>
<evidence type="ECO:0000313" key="5">
    <source>
        <dbReference type="Proteomes" id="UP000061348"/>
    </source>
</evidence>
<proteinExistence type="predicted"/>
<dbReference type="Pfam" id="PF03797">
    <property type="entry name" value="Autotransporter"/>
    <property type="match status" value="1"/>
</dbReference>
<organism evidence="3 5">
    <name type="scientific">Pseudomonas fluorescens</name>
    <dbReference type="NCBI Taxonomy" id="294"/>
    <lineage>
        <taxon>Bacteria</taxon>
        <taxon>Pseudomonadati</taxon>
        <taxon>Pseudomonadota</taxon>
        <taxon>Gammaproteobacteria</taxon>
        <taxon>Pseudomonadales</taxon>
        <taxon>Pseudomonadaceae</taxon>
        <taxon>Pseudomonas</taxon>
    </lineage>
</organism>
<reference evidence="3 5" key="1">
    <citation type="submission" date="2015-05" db="EMBL/GenBank/DDBJ databases">
        <title>A genomic and transcriptomic approach to investigate the blue pigment phenotype in Pseudomonas fluorescens.</title>
        <authorList>
            <person name="Andreani N.A."/>
            <person name="Cardazzo B."/>
        </authorList>
    </citation>
    <scope>NUCLEOTIDE SEQUENCE [LARGE SCALE GENOMIC DNA]</scope>
    <source>
        <strain evidence="3 5">Ps_22</strain>
    </source>
</reference>
<dbReference type="Proteomes" id="UP000239731">
    <property type="component" value="Unassembled WGS sequence"/>
</dbReference>
<evidence type="ECO:0000313" key="6">
    <source>
        <dbReference type="Proteomes" id="UP000239731"/>
    </source>
</evidence>
<dbReference type="InterPro" id="IPR006315">
    <property type="entry name" value="OM_autotransptr_brl_dom"/>
</dbReference>
<keyword evidence="1" id="KW-0732">Signal</keyword>
<evidence type="ECO:0000313" key="4">
    <source>
        <dbReference type="EMBL" id="PRW92309.1"/>
    </source>
</evidence>
<dbReference type="PROSITE" id="PS51208">
    <property type="entry name" value="AUTOTRANSPORTER"/>
    <property type="match status" value="1"/>
</dbReference>
<dbReference type="Gene3D" id="2.40.128.130">
    <property type="entry name" value="Autotransporter beta-domain"/>
    <property type="match status" value="1"/>
</dbReference>